<dbReference type="RefSeq" id="WP_270075942.1">
    <property type="nucleotide sequence ID" value="NZ_CP115174.1"/>
</dbReference>
<gene>
    <name evidence="2" type="ORF">PBT88_13975</name>
</gene>
<organism evidence="2 3">
    <name type="scientific">Sphingomonas abietis</name>
    <dbReference type="NCBI Taxonomy" id="3012344"/>
    <lineage>
        <taxon>Bacteria</taxon>
        <taxon>Pseudomonadati</taxon>
        <taxon>Pseudomonadota</taxon>
        <taxon>Alphaproteobacteria</taxon>
        <taxon>Sphingomonadales</taxon>
        <taxon>Sphingomonadaceae</taxon>
        <taxon>Sphingomonas</taxon>
    </lineage>
</organism>
<protein>
    <submittedName>
        <fullName evidence="2">CoA transferase</fullName>
    </submittedName>
</protein>
<evidence type="ECO:0000256" key="1">
    <source>
        <dbReference type="ARBA" id="ARBA00022679"/>
    </source>
</evidence>
<dbReference type="Gene3D" id="3.30.1540.10">
    <property type="entry name" value="formyl-coa transferase, domain 3"/>
    <property type="match status" value="1"/>
</dbReference>
<accession>A0ABY7NII0</accession>
<dbReference type="InterPro" id="IPR003673">
    <property type="entry name" value="CoA-Trfase_fam_III"/>
</dbReference>
<keyword evidence="1 2" id="KW-0808">Transferase</keyword>
<dbReference type="GO" id="GO:0016740">
    <property type="term" value="F:transferase activity"/>
    <property type="evidence" value="ECO:0007669"/>
    <property type="project" value="UniProtKB-KW"/>
</dbReference>
<proteinExistence type="predicted"/>
<dbReference type="SUPFAM" id="SSF89796">
    <property type="entry name" value="CoA-transferase family III (CaiB/BaiF)"/>
    <property type="match status" value="1"/>
</dbReference>
<keyword evidence="3" id="KW-1185">Reference proteome</keyword>
<evidence type="ECO:0000313" key="3">
    <source>
        <dbReference type="Proteomes" id="UP001210865"/>
    </source>
</evidence>
<dbReference type="PANTHER" id="PTHR48207:SF3">
    <property type="entry name" value="SUCCINATE--HYDROXYMETHYLGLUTARATE COA-TRANSFERASE"/>
    <property type="match status" value="1"/>
</dbReference>
<dbReference type="Proteomes" id="UP001210865">
    <property type="component" value="Chromosome"/>
</dbReference>
<dbReference type="EMBL" id="CP115174">
    <property type="protein sequence ID" value="WBO21293.1"/>
    <property type="molecule type" value="Genomic_DNA"/>
</dbReference>
<dbReference type="PANTHER" id="PTHR48207">
    <property type="entry name" value="SUCCINATE--HYDROXYMETHYLGLUTARATE COA-TRANSFERASE"/>
    <property type="match status" value="1"/>
</dbReference>
<name>A0ABY7NII0_9SPHN</name>
<dbReference type="Pfam" id="PF02515">
    <property type="entry name" value="CoA_transf_3"/>
    <property type="match status" value="1"/>
</dbReference>
<dbReference type="Gene3D" id="3.40.50.10540">
    <property type="entry name" value="Crotonobetainyl-coa:carnitine coa-transferase, domain 1"/>
    <property type="match status" value="1"/>
</dbReference>
<dbReference type="InterPro" id="IPR023606">
    <property type="entry name" value="CoA-Trfase_III_dom_1_sf"/>
</dbReference>
<evidence type="ECO:0000313" key="2">
    <source>
        <dbReference type="EMBL" id="WBO21293.1"/>
    </source>
</evidence>
<dbReference type="InterPro" id="IPR044855">
    <property type="entry name" value="CoA-Trfase_III_dom3_sf"/>
</dbReference>
<reference evidence="2 3" key="1">
    <citation type="submission" date="2022-12" db="EMBL/GenBank/DDBJ databases">
        <title>Sphingomonas abieness sp. nov., an endophytic bacterium isolated from Abies koreana.</title>
        <authorList>
            <person name="Jiang L."/>
            <person name="Lee J."/>
        </authorList>
    </citation>
    <scope>NUCLEOTIDE SEQUENCE [LARGE SCALE GENOMIC DNA]</scope>
    <source>
        <strain evidence="3">PAMB 00755</strain>
    </source>
</reference>
<dbReference type="InterPro" id="IPR050483">
    <property type="entry name" value="CoA-transferase_III_domain"/>
</dbReference>
<sequence length="416" mass="44193">MNALTPDIAAAPVPAAGQAAIQPLAGLRIVAVEQYGAGPFGTQQLADLGAEVIKIENHKDGGDVGRHVGPHFFGPEDSHFYEAFNRNKKSLGLDLKSEEGRGILEKLVASADVVFNNLRGDLPAKLGLDYATLGAVNPRIVCAHLSAYGRTGSRANWPGYDYLMQAEAGYLSLTGEPDSPPSRFGLSIIDFMTGTTAAMAILAGVVAARAQGVGRDYDVSLFDVALSNLNYVAEWYLNSGVTIGRTPRSGHPSLTPSQLYTTADGWIFIMCNKEKFWQVMAPLIGKPEWASDPRYATFQARFANRGAFNADLDAVLAKRTTAEWMALFAGKVPAAPVLDVGEALDNPFVREQGRIIDFAHPEHGALPGVASAVRAGGAAHPAKAAPTLGQDTTDILTSLGFGAHEIAALREQAIVR</sequence>